<evidence type="ECO:0000313" key="2">
    <source>
        <dbReference type="Proteomes" id="UP000054776"/>
    </source>
</evidence>
<keyword evidence="2" id="KW-1185">Reference proteome</keyword>
<dbReference type="InParanoid" id="A0A0V1BHI8"/>
<protein>
    <submittedName>
        <fullName evidence="1">Uncharacterized protein</fullName>
    </submittedName>
</protein>
<accession>A0A0V1BHI8</accession>
<name>A0A0V1BHI8_TRISP</name>
<comment type="caution">
    <text evidence="1">The sequence shown here is derived from an EMBL/GenBank/DDBJ whole genome shotgun (WGS) entry which is preliminary data.</text>
</comment>
<dbReference type="AlphaFoldDB" id="A0A0V1BHI8"/>
<gene>
    <name evidence="1" type="ORF">T01_2552</name>
</gene>
<organism evidence="1 2">
    <name type="scientific">Trichinella spiralis</name>
    <name type="common">Trichina worm</name>
    <dbReference type="NCBI Taxonomy" id="6334"/>
    <lineage>
        <taxon>Eukaryota</taxon>
        <taxon>Metazoa</taxon>
        <taxon>Ecdysozoa</taxon>
        <taxon>Nematoda</taxon>
        <taxon>Enoplea</taxon>
        <taxon>Dorylaimia</taxon>
        <taxon>Trichinellida</taxon>
        <taxon>Trichinellidae</taxon>
        <taxon>Trichinella</taxon>
    </lineage>
</organism>
<evidence type="ECO:0000313" key="1">
    <source>
        <dbReference type="EMBL" id="KRY36035.1"/>
    </source>
</evidence>
<dbReference type="Proteomes" id="UP000054776">
    <property type="component" value="Unassembled WGS sequence"/>
</dbReference>
<proteinExistence type="predicted"/>
<sequence>MLNSCLCWSGLSNAERSLFITFRKACFLQTALNIVTLLHAVTFNKYSSICTSVKYFIFFDSNVDRRSLDRSLFMT</sequence>
<dbReference type="EMBL" id="JYDH01000047">
    <property type="protein sequence ID" value="KRY36035.1"/>
    <property type="molecule type" value="Genomic_DNA"/>
</dbReference>
<reference evidence="1 2" key="1">
    <citation type="submission" date="2015-01" db="EMBL/GenBank/DDBJ databases">
        <title>Evolution of Trichinella species and genotypes.</title>
        <authorList>
            <person name="Korhonen P.K."/>
            <person name="Edoardo P."/>
            <person name="Giuseppe L.R."/>
            <person name="Gasser R.B."/>
        </authorList>
    </citation>
    <scope>NUCLEOTIDE SEQUENCE [LARGE SCALE GENOMIC DNA]</scope>
    <source>
        <strain evidence="1">ISS3</strain>
    </source>
</reference>